<dbReference type="InterPro" id="IPR001269">
    <property type="entry name" value="DUS_fam"/>
</dbReference>
<evidence type="ECO:0000256" key="13">
    <source>
        <dbReference type="PIRNR" id="PIRNR006621"/>
    </source>
</evidence>
<evidence type="ECO:0000256" key="1">
    <source>
        <dbReference type="ARBA" id="ARBA00001917"/>
    </source>
</evidence>
<keyword evidence="7 12" id="KW-0521">NADP</keyword>
<evidence type="ECO:0000256" key="6">
    <source>
        <dbReference type="ARBA" id="ARBA00022694"/>
    </source>
</evidence>
<comment type="caution">
    <text evidence="15">The sequence shown here is derived from an EMBL/GenBank/DDBJ whole genome shotgun (WGS) entry which is preliminary data.</text>
</comment>
<dbReference type="PANTHER" id="PTHR45846">
    <property type="entry name" value="TRNA-DIHYDROURIDINE(47) SYNTHASE [NAD(P)(+)]-LIKE"/>
    <property type="match status" value="1"/>
</dbReference>
<evidence type="ECO:0000256" key="12">
    <source>
        <dbReference type="HAMAP-Rule" id="MF_02042"/>
    </source>
</evidence>
<feature type="binding site" evidence="12">
    <location>
        <position position="167"/>
    </location>
    <ligand>
        <name>FMN</name>
        <dbReference type="ChEBI" id="CHEBI:58210"/>
    </ligand>
</feature>
<evidence type="ECO:0000256" key="4">
    <source>
        <dbReference type="ARBA" id="ARBA00022630"/>
    </source>
</evidence>
<comment type="catalytic activity">
    <reaction evidence="10 12">
        <text>a 5,6-dihydrouridine in tRNA + NADP(+) = a uridine in tRNA + NADPH + H(+)</text>
        <dbReference type="Rhea" id="RHEA:23624"/>
        <dbReference type="Rhea" id="RHEA-COMP:13339"/>
        <dbReference type="Rhea" id="RHEA-COMP:13887"/>
        <dbReference type="ChEBI" id="CHEBI:15378"/>
        <dbReference type="ChEBI" id="CHEBI:57783"/>
        <dbReference type="ChEBI" id="CHEBI:58349"/>
        <dbReference type="ChEBI" id="CHEBI:65315"/>
        <dbReference type="ChEBI" id="CHEBI:74443"/>
    </reaction>
</comment>
<dbReference type="EMBL" id="RKQT01000001">
    <property type="protein sequence ID" value="RPE95892.1"/>
    <property type="molecule type" value="Genomic_DNA"/>
</dbReference>
<keyword evidence="3 12" id="KW-0820">tRNA-binding</keyword>
<keyword evidence="4 12" id="KW-0285">Flavoprotein</keyword>
<dbReference type="EC" id="1.3.1.-" evidence="12"/>
<dbReference type="Pfam" id="PF01207">
    <property type="entry name" value="Dus"/>
    <property type="match status" value="1"/>
</dbReference>
<feature type="binding site" evidence="12">
    <location>
        <position position="98"/>
    </location>
    <ligand>
        <name>FMN</name>
        <dbReference type="ChEBI" id="CHEBI:58210"/>
    </ligand>
</feature>
<keyword evidence="5 12" id="KW-0288">FMN</keyword>
<name>A0ABX9XV47_9PAST</name>
<evidence type="ECO:0000313" key="16">
    <source>
        <dbReference type="Proteomes" id="UP000276901"/>
    </source>
</evidence>
<accession>A0ABX9XV47</accession>
<keyword evidence="6 12" id="KW-0819">tRNA processing</keyword>
<feature type="active site" description="Proton donor" evidence="12">
    <location>
        <position position="128"/>
    </location>
</feature>
<dbReference type="PANTHER" id="PTHR45846:SF1">
    <property type="entry name" value="TRNA-DIHYDROURIDINE(47) SYNTHASE [NAD(P)(+)]-LIKE"/>
    <property type="match status" value="1"/>
</dbReference>
<evidence type="ECO:0000256" key="10">
    <source>
        <dbReference type="ARBA" id="ARBA00048205"/>
    </source>
</evidence>
<dbReference type="InterPro" id="IPR004652">
    <property type="entry name" value="DusB-like"/>
</dbReference>
<protein>
    <recommendedName>
        <fullName evidence="12">tRNA-dihydrouridine synthase B</fullName>
        <ecNumber evidence="12">1.3.1.-</ecNumber>
    </recommendedName>
</protein>
<dbReference type="Proteomes" id="UP000276901">
    <property type="component" value="Unassembled WGS sequence"/>
</dbReference>
<dbReference type="InterPro" id="IPR018517">
    <property type="entry name" value="tRNA_hU_synthase_CS"/>
</dbReference>
<comment type="similarity">
    <text evidence="12">Belongs to the Dus family. DusB subfamily.</text>
</comment>
<dbReference type="Gene3D" id="1.10.1200.80">
    <property type="entry name" value="Putative flavin oxidoreducatase, domain 2"/>
    <property type="match status" value="1"/>
</dbReference>
<dbReference type="NCBIfam" id="TIGR00737">
    <property type="entry name" value="nifR3_yhdG"/>
    <property type="match status" value="1"/>
</dbReference>
<feature type="binding site" evidence="12">
    <location>
        <begin position="44"/>
        <end position="46"/>
    </location>
    <ligand>
        <name>FMN</name>
        <dbReference type="ChEBI" id="CHEBI:58210"/>
    </ligand>
</feature>
<proteinExistence type="inferred from homology"/>
<evidence type="ECO:0000256" key="9">
    <source>
        <dbReference type="ARBA" id="ARBA00023002"/>
    </source>
</evidence>
<evidence type="ECO:0000256" key="3">
    <source>
        <dbReference type="ARBA" id="ARBA00022555"/>
    </source>
</evidence>
<feature type="binding site" evidence="12">
    <location>
        <begin position="252"/>
        <end position="253"/>
    </location>
    <ligand>
        <name>FMN</name>
        <dbReference type="ChEBI" id="CHEBI:58210"/>
    </ligand>
</feature>
<dbReference type="InterPro" id="IPR013785">
    <property type="entry name" value="Aldolase_TIM"/>
</dbReference>
<feature type="domain" description="DUS-like FMN-binding" evidence="14">
    <location>
        <begin position="42"/>
        <end position="346"/>
    </location>
</feature>
<gene>
    <name evidence="12" type="primary">dusB</name>
    <name evidence="15" type="ORF">EDC49_0268</name>
</gene>
<dbReference type="HAMAP" id="MF_02042">
    <property type="entry name" value="DusB_subfam"/>
    <property type="match status" value="1"/>
</dbReference>
<evidence type="ECO:0000256" key="11">
    <source>
        <dbReference type="ARBA" id="ARBA00048802"/>
    </source>
</evidence>
<evidence type="ECO:0000256" key="2">
    <source>
        <dbReference type="ARBA" id="ARBA00002790"/>
    </source>
</evidence>
<comment type="function">
    <text evidence="2 12 13">Catalyzes the synthesis of 5,6-dihydrouridine (D), a modified base found in the D-loop of most tRNAs, via the reduction of the C5-C6 double bond in target uridines.</text>
</comment>
<evidence type="ECO:0000256" key="7">
    <source>
        <dbReference type="ARBA" id="ARBA00022857"/>
    </source>
</evidence>
<dbReference type="PROSITE" id="PS01136">
    <property type="entry name" value="UPF0034"/>
    <property type="match status" value="1"/>
</dbReference>
<evidence type="ECO:0000313" key="15">
    <source>
        <dbReference type="EMBL" id="RPE95892.1"/>
    </source>
</evidence>
<dbReference type="InterPro" id="IPR032887">
    <property type="entry name" value="DusB"/>
</dbReference>
<keyword evidence="9 12" id="KW-0560">Oxidoreductase</keyword>
<comment type="similarity">
    <text evidence="13">Belongs to the dus family.</text>
</comment>
<keyword evidence="16" id="KW-1185">Reference proteome</keyword>
<dbReference type="SUPFAM" id="SSF51395">
    <property type="entry name" value="FMN-linked oxidoreductases"/>
    <property type="match status" value="1"/>
</dbReference>
<comment type="catalytic activity">
    <reaction evidence="11 12">
        <text>a 5,6-dihydrouridine in tRNA + NAD(+) = a uridine in tRNA + NADH + H(+)</text>
        <dbReference type="Rhea" id="RHEA:54452"/>
        <dbReference type="Rhea" id="RHEA-COMP:13339"/>
        <dbReference type="Rhea" id="RHEA-COMP:13887"/>
        <dbReference type="ChEBI" id="CHEBI:15378"/>
        <dbReference type="ChEBI" id="CHEBI:57540"/>
        <dbReference type="ChEBI" id="CHEBI:57945"/>
        <dbReference type="ChEBI" id="CHEBI:65315"/>
        <dbReference type="ChEBI" id="CHEBI:74443"/>
    </reaction>
</comment>
<keyword evidence="8 12" id="KW-0694">RNA-binding</keyword>
<dbReference type="InterPro" id="IPR024036">
    <property type="entry name" value="tRNA-dHydroUridine_Synthase_C"/>
</dbReference>
<feature type="binding site" evidence="12">
    <location>
        <begin position="228"/>
        <end position="230"/>
    </location>
    <ligand>
        <name>FMN</name>
        <dbReference type="ChEBI" id="CHEBI:58210"/>
    </ligand>
</feature>
<dbReference type="Gene3D" id="3.20.20.70">
    <property type="entry name" value="Aldolase class I"/>
    <property type="match status" value="1"/>
</dbReference>
<organism evidence="15 16">
    <name type="scientific">Frederiksenia canicola</name>
    <dbReference type="NCBI Taxonomy" id="123824"/>
    <lineage>
        <taxon>Bacteria</taxon>
        <taxon>Pseudomonadati</taxon>
        <taxon>Pseudomonadota</taxon>
        <taxon>Gammaproteobacteria</taxon>
        <taxon>Pasteurellales</taxon>
        <taxon>Pasteurellaceae</taxon>
        <taxon>Frederiksenia</taxon>
    </lineage>
</organism>
<dbReference type="PIRSF" id="PIRSF006621">
    <property type="entry name" value="Dus"/>
    <property type="match status" value="1"/>
</dbReference>
<evidence type="ECO:0000256" key="8">
    <source>
        <dbReference type="ARBA" id="ARBA00022884"/>
    </source>
</evidence>
<sequence length="348" mass="39017">MRSTVFDRTFYLGTSLIKSVLNLINGTSMRIGQYEIKNRIFLAPMAGITDQPFRRLCSQLGAGLTFSEMMSTNPDVWHTEKSKLRLSHHQEIGINAVQIAGSDPTEMAMAAKVNVEYGAEIIDINMGCPAKKVNKKMAGSALLREPELVSRILDAVVNAVDVPVTLKIRTGWDPENRNCLEIAKIAEQAGISALTIHGRTRRCLFEGEAEYDSIKAVKQAVSIPIIANGDITTAEKAQQVLAYTQADAVMIGRGSYGRPWLFEEIGDFLEHGQINELPLEQKCQLMLKHIEDLHQFYGEEKGYRIARKHVGWYSENLSPNSNFRRTFNALETTKDQLKVLEDFVKSIR</sequence>
<evidence type="ECO:0000256" key="5">
    <source>
        <dbReference type="ARBA" id="ARBA00022643"/>
    </source>
</evidence>
<reference evidence="15 16" key="1">
    <citation type="submission" date="2018-11" db="EMBL/GenBank/DDBJ databases">
        <title>Genomic Encyclopedia of Type Strains, Phase IV (KMG-IV): sequencing the most valuable type-strain genomes for metagenomic binning, comparative biology and taxonomic classification.</title>
        <authorList>
            <person name="Goeker M."/>
        </authorList>
    </citation>
    <scope>NUCLEOTIDE SEQUENCE [LARGE SCALE GENOMIC DNA]</scope>
    <source>
        <strain evidence="15 16">DSM 25797</strain>
    </source>
</reference>
<comment type="cofactor">
    <cofactor evidence="1 12 13">
        <name>FMN</name>
        <dbReference type="ChEBI" id="CHEBI:58210"/>
    </cofactor>
</comment>
<evidence type="ECO:0000259" key="14">
    <source>
        <dbReference type="Pfam" id="PF01207"/>
    </source>
</evidence>
<dbReference type="CDD" id="cd02801">
    <property type="entry name" value="DUS_like_FMN"/>
    <property type="match status" value="1"/>
</dbReference>
<dbReference type="InterPro" id="IPR035587">
    <property type="entry name" value="DUS-like_FMN-bd"/>
</dbReference>